<keyword evidence="4 5" id="KW-0472">Membrane</keyword>
<accession>A0A9P6D5C2</accession>
<feature type="transmembrane region" description="Helical" evidence="5">
    <location>
        <begin position="344"/>
        <end position="365"/>
    </location>
</feature>
<feature type="transmembrane region" description="Helical" evidence="5">
    <location>
        <begin position="208"/>
        <end position="230"/>
    </location>
</feature>
<dbReference type="InterPro" id="IPR051068">
    <property type="entry name" value="MFS_Domain-Containing_Protein"/>
</dbReference>
<evidence type="ECO:0000256" key="4">
    <source>
        <dbReference type="ARBA" id="ARBA00023136"/>
    </source>
</evidence>
<name>A0A9P6D5C2_9AGAR</name>
<feature type="transmembrane region" description="Helical" evidence="5">
    <location>
        <begin position="144"/>
        <end position="161"/>
    </location>
</feature>
<comment type="subcellular location">
    <subcellularLocation>
        <location evidence="1">Membrane</location>
        <topology evidence="1">Multi-pass membrane protein</topology>
    </subcellularLocation>
</comment>
<dbReference type="Proteomes" id="UP000807469">
    <property type="component" value="Unassembled WGS sequence"/>
</dbReference>
<evidence type="ECO:0000313" key="6">
    <source>
        <dbReference type="EMBL" id="KAF9483488.1"/>
    </source>
</evidence>
<dbReference type="EMBL" id="MU155153">
    <property type="protein sequence ID" value="KAF9483488.1"/>
    <property type="molecule type" value="Genomic_DNA"/>
</dbReference>
<keyword evidence="7" id="KW-1185">Reference proteome</keyword>
<proteinExistence type="predicted"/>
<feature type="transmembrane region" description="Helical" evidence="5">
    <location>
        <begin position="304"/>
        <end position="324"/>
    </location>
</feature>
<evidence type="ECO:0000313" key="7">
    <source>
        <dbReference type="Proteomes" id="UP000807469"/>
    </source>
</evidence>
<dbReference type="Pfam" id="PF07690">
    <property type="entry name" value="MFS_1"/>
    <property type="match status" value="1"/>
</dbReference>
<comment type="caution">
    <text evidence="6">The sequence shown here is derived from an EMBL/GenBank/DDBJ whole genome shotgun (WGS) entry which is preliminary data.</text>
</comment>
<feature type="transmembrane region" description="Helical" evidence="5">
    <location>
        <begin position="79"/>
        <end position="104"/>
    </location>
</feature>
<feature type="transmembrane region" description="Helical" evidence="5">
    <location>
        <begin position="372"/>
        <end position="393"/>
    </location>
</feature>
<dbReference type="GO" id="GO:0016020">
    <property type="term" value="C:membrane"/>
    <property type="evidence" value="ECO:0007669"/>
    <property type="project" value="UniProtKB-SubCell"/>
</dbReference>
<gene>
    <name evidence="6" type="ORF">BDN70DRAFT_302861</name>
</gene>
<feature type="transmembrane region" description="Helical" evidence="5">
    <location>
        <begin position="399"/>
        <end position="424"/>
    </location>
</feature>
<evidence type="ECO:0000256" key="3">
    <source>
        <dbReference type="ARBA" id="ARBA00022989"/>
    </source>
</evidence>
<keyword evidence="3 5" id="KW-1133">Transmembrane helix</keyword>
<dbReference type="Gene3D" id="1.20.1250.20">
    <property type="entry name" value="MFS general substrate transporter like domains"/>
    <property type="match status" value="1"/>
</dbReference>
<evidence type="ECO:0000256" key="5">
    <source>
        <dbReference type="SAM" id="Phobius"/>
    </source>
</evidence>
<feature type="transmembrane region" description="Helical" evidence="5">
    <location>
        <begin position="110"/>
        <end position="132"/>
    </location>
</feature>
<feature type="transmembrane region" description="Helical" evidence="5">
    <location>
        <begin position="445"/>
        <end position="462"/>
    </location>
</feature>
<dbReference type="AlphaFoldDB" id="A0A9P6D5C2"/>
<dbReference type="SUPFAM" id="SSF103473">
    <property type="entry name" value="MFS general substrate transporter"/>
    <property type="match status" value="1"/>
</dbReference>
<keyword evidence="2 5" id="KW-0812">Transmembrane</keyword>
<dbReference type="OrthoDB" id="2015447at2759"/>
<dbReference type="InterPro" id="IPR011701">
    <property type="entry name" value="MFS"/>
</dbReference>
<organism evidence="6 7">
    <name type="scientific">Pholiota conissans</name>
    <dbReference type="NCBI Taxonomy" id="109636"/>
    <lineage>
        <taxon>Eukaryota</taxon>
        <taxon>Fungi</taxon>
        <taxon>Dikarya</taxon>
        <taxon>Basidiomycota</taxon>
        <taxon>Agaricomycotina</taxon>
        <taxon>Agaricomycetes</taxon>
        <taxon>Agaricomycetidae</taxon>
        <taxon>Agaricales</taxon>
        <taxon>Agaricineae</taxon>
        <taxon>Strophariaceae</taxon>
        <taxon>Pholiota</taxon>
    </lineage>
</organism>
<evidence type="ECO:0000256" key="2">
    <source>
        <dbReference type="ARBA" id="ARBA00022692"/>
    </source>
</evidence>
<sequence length="493" mass="53900">MASSSILAPTVIDYTNHAHLGDLVRSTSKELSPASELVSKVGGIVSSTTETFVRRVDSYVEDETPIVNPEFKLPSWRSLFVVIGGNALFQLSFFVIVSSASVYAELLGGTATFAGLTIGIPTLFSGICLVFITRLDKGQYAGPFNIAYAAAFLGNVIYALAYRANWLYLILIGRMVSGFGFISFLYSKRYCSDPRIVGIRRRTTLASWLVIGQAFGFSAGPFFGGVLYKIGLKNRIFNGVTSPGWIMAVVWIIFWGLSIVMFQDVSPRHDPEPVELTMSNTLNQSSPAPTDVRSHHRYISPRQWGVIVCMCYYAMTCFFILGSWEANIPVFTAEALGYSPYNAGNFIALGGVCSFPFLLLNVWYARRVQDRVILAIGSTLGLVGLLIMLAILLADRVTFGSFFVCWFLIALGFNLASTCTLSLLSKQLPDTWNSKISMAIQYSNYTGRVTGAILGGAGVKIGMVNYTIIQIAIVGLGGLMYTTLWKQMKAKAG</sequence>
<feature type="transmembrane region" description="Helical" evidence="5">
    <location>
        <begin position="468"/>
        <end position="485"/>
    </location>
</feature>
<dbReference type="InterPro" id="IPR036259">
    <property type="entry name" value="MFS_trans_sf"/>
</dbReference>
<dbReference type="GO" id="GO:0022857">
    <property type="term" value="F:transmembrane transporter activity"/>
    <property type="evidence" value="ECO:0007669"/>
    <property type="project" value="InterPro"/>
</dbReference>
<feature type="transmembrane region" description="Helical" evidence="5">
    <location>
        <begin position="242"/>
        <end position="262"/>
    </location>
</feature>
<dbReference type="PANTHER" id="PTHR23510:SF64">
    <property type="entry name" value="INNER MEMBRANE TRANSPORT PROTEIN YAJR"/>
    <property type="match status" value="1"/>
</dbReference>
<evidence type="ECO:0000256" key="1">
    <source>
        <dbReference type="ARBA" id="ARBA00004141"/>
    </source>
</evidence>
<dbReference type="PANTHER" id="PTHR23510">
    <property type="entry name" value="INNER MEMBRANE TRANSPORT PROTEIN YAJR"/>
    <property type="match status" value="1"/>
</dbReference>
<feature type="transmembrane region" description="Helical" evidence="5">
    <location>
        <begin position="167"/>
        <end position="187"/>
    </location>
</feature>
<reference evidence="6" key="1">
    <citation type="submission" date="2020-11" db="EMBL/GenBank/DDBJ databases">
        <authorList>
            <consortium name="DOE Joint Genome Institute"/>
            <person name="Ahrendt S."/>
            <person name="Riley R."/>
            <person name="Andreopoulos W."/>
            <person name="Labutti K."/>
            <person name="Pangilinan J."/>
            <person name="Ruiz-Duenas F.J."/>
            <person name="Barrasa J.M."/>
            <person name="Sanchez-Garcia M."/>
            <person name="Camarero S."/>
            <person name="Miyauchi S."/>
            <person name="Serrano A."/>
            <person name="Linde D."/>
            <person name="Babiker R."/>
            <person name="Drula E."/>
            <person name="Ayuso-Fernandez I."/>
            <person name="Pacheco R."/>
            <person name="Padilla G."/>
            <person name="Ferreira P."/>
            <person name="Barriuso J."/>
            <person name="Kellner H."/>
            <person name="Castanera R."/>
            <person name="Alfaro M."/>
            <person name="Ramirez L."/>
            <person name="Pisabarro A.G."/>
            <person name="Kuo A."/>
            <person name="Tritt A."/>
            <person name="Lipzen A."/>
            <person name="He G."/>
            <person name="Yan M."/>
            <person name="Ng V."/>
            <person name="Cullen D."/>
            <person name="Martin F."/>
            <person name="Rosso M.-N."/>
            <person name="Henrissat B."/>
            <person name="Hibbett D."/>
            <person name="Martinez A.T."/>
            <person name="Grigoriev I.V."/>
        </authorList>
    </citation>
    <scope>NUCLEOTIDE SEQUENCE</scope>
    <source>
        <strain evidence="6">CIRM-BRFM 674</strain>
    </source>
</reference>
<protein>
    <submittedName>
        <fullName evidence="6">Membrane transporter</fullName>
    </submittedName>
</protein>